<dbReference type="PROSITE" id="PS51212">
    <property type="entry name" value="WSC"/>
    <property type="match status" value="5"/>
</dbReference>
<evidence type="ECO:0000256" key="3">
    <source>
        <dbReference type="ARBA" id="ARBA00022729"/>
    </source>
</evidence>
<evidence type="ECO:0000256" key="5">
    <source>
        <dbReference type="ARBA" id="ARBA00023136"/>
    </source>
</evidence>
<comment type="caution">
    <text evidence="9">The sequence shown here is derived from an EMBL/GenBank/DDBJ whole genome shotgun (WGS) entry which is preliminary data.</text>
</comment>
<evidence type="ECO:0000256" key="7">
    <source>
        <dbReference type="SAM" id="SignalP"/>
    </source>
</evidence>
<organism evidence="9 10">
    <name type="scientific">Oculimacula yallundae</name>
    <dbReference type="NCBI Taxonomy" id="86028"/>
    <lineage>
        <taxon>Eukaryota</taxon>
        <taxon>Fungi</taxon>
        <taxon>Dikarya</taxon>
        <taxon>Ascomycota</taxon>
        <taxon>Pezizomycotina</taxon>
        <taxon>Leotiomycetes</taxon>
        <taxon>Helotiales</taxon>
        <taxon>Ploettnerulaceae</taxon>
        <taxon>Oculimacula</taxon>
    </lineage>
</organism>
<name>A0ABR4CSN3_9HELO</name>
<dbReference type="Pfam" id="PF01822">
    <property type="entry name" value="WSC"/>
    <property type="match status" value="5"/>
</dbReference>
<proteinExistence type="predicted"/>
<dbReference type="InterPro" id="IPR051836">
    <property type="entry name" value="Kremen_rcpt"/>
</dbReference>
<dbReference type="EMBL" id="JAZHXI010000004">
    <property type="protein sequence ID" value="KAL2072787.1"/>
    <property type="molecule type" value="Genomic_DNA"/>
</dbReference>
<evidence type="ECO:0000259" key="8">
    <source>
        <dbReference type="PROSITE" id="PS51212"/>
    </source>
</evidence>
<feature type="domain" description="WSC" evidence="8">
    <location>
        <begin position="359"/>
        <end position="450"/>
    </location>
</feature>
<evidence type="ECO:0000256" key="2">
    <source>
        <dbReference type="ARBA" id="ARBA00022692"/>
    </source>
</evidence>
<evidence type="ECO:0000256" key="1">
    <source>
        <dbReference type="ARBA" id="ARBA00004167"/>
    </source>
</evidence>
<protein>
    <recommendedName>
        <fullName evidence="8">WSC domain-containing protein</fullName>
    </recommendedName>
</protein>
<keyword evidence="2" id="KW-0812">Transmembrane</keyword>
<evidence type="ECO:0000256" key="4">
    <source>
        <dbReference type="ARBA" id="ARBA00022989"/>
    </source>
</evidence>
<dbReference type="Proteomes" id="UP001595075">
    <property type="component" value="Unassembled WGS sequence"/>
</dbReference>
<dbReference type="InterPro" id="IPR002889">
    <property type="entry name" value="WSC_carb-bd"/>
</dbReference>
<feature type="domain" description="WSC" evidence="8">
    <location>
        <begin position="562"/>
        <end position="651"/>
    </location>
</feature>
<feature type="domain" description="WSC" evidence="8">
    <location>
        <begin position="139"/>
        <end position="229"/>
    </location>
</feature>
<reference evidence="9 10" key="1">
    <citation type="journal article" date="2024" name="Commun. Biol.">
        <title>Comparative genomic analysis of thermophilic fungi reveals convergent evolutionary adaptations and gene losses.</title>
        <authorList>
            <person name="Steindorff A.S."/>
            <person name="Aguilar-Pontes M.V."/>
            <person name="Robinson A.J."/>
            <person name="Andreopoulos B."/>
            <person name="LaButti K."/>
            <person name="Kuo A."/>
            <person name="Mondo S."/>
            <person name="Riley R."/>
            <person name="Otillar R."/>
            <person name="Haridas S."/>
            <person name="Lipzen A."/>
            <person name="Grimwood J."/>
            <person name="Schmutz J."/>
            <person name="Clum A."/>
            <person name="Reid I.D."/>
            <person name="Moisan M.C."/>
            <person name="Butler G."/>
            <person name="Nguyen T.T.M."/>
            <person name="Dewar K."/>
            <person name="Conant G."/>
            <person name="Drula E."/>
            <person name="Henrissat B."/>
            <person name="Hansel C."/>
            <person name="Singer S."/>
            <person name="Hutchinson M.I."/>
            <person name="de Vries R.P."/>
            <person name="Natvig D.O."/>
            <person name="Powell A.J."/>
            <person name="Tsang A."/>
            <person name="Grigoriev I.V."/>
        </authorList>
    </citation>
    <scope>NUCLEOTIDE SEQUENCE [LARGE SCALE GENOMIC DNA]</scope>
    <source>
        <strain evidence="9 10">CBS 494.80</strain>
    </source>
</reference>
<sequence length="651" mass="66071">MQLILTLLLLQSLGVWAQFVKVYIEHRDVTYAGACTYYNTLALGGILGGTITSQYSSTCTSAAVAGPYVTQSCYNGLLINSCSPAVTATTCAPSTSTRVTTTLGGLLGPILGTPVGTSTILVATSTCSPATFPANPLQAVAGSVCYADNVNGVRSLSGASTNSNTMTNAVCRTYCTNLGFAYSGTEYSSECFCGNTLPTVASSSCNMACSAASTEICGGPNALSVLTNTALVNSNTAASALLASWTSKGCYSDNYPSRVLSGSSTSSASMTLESCVGFCNSAGFSLAGLENGSECYCANAIQSDGATYGVSGQTGCTYTCAGKSSQICGGSNVLSLYSKTAAAVPVAAPPAPVPSSAGGYTYVACYIDQNGGRTLAVSKPSVASVEACISACSTSGYKYAGVEYGNECWCDNGIRAGTTQIAAKNCLMPCSGTPSQTCGGSNAIQIYSGTPPSGATVPTTAGGFTYVDSYVDSPSARVLPFQQSLSSTTVANCVRACSLGGYPFAGLEYGSQCFCGTTRLNNPVGGQSPNIPCTGNTALFCGGNNILQVYQGTPAPQPLTAPVTNGQCVADNTNNVRTLSVNMGSQSTMTPAVCKTLCAAYKYYGVEYASECWCDNTFPTGSVVSSACTMPCSGDGAQICGGSYALNMYNS</sequence>
<feature type="domain" description="WSC" evidence="8">
    <location>
        <begin position="463"/>
        <end position="553"/>
    </location>
</feature>
<keyword evidence="5" id="KW-0472">Membrane</keyword>
<dbReference type="PANTHER" id="PTHR24269:SF16">
    <property type="entry name" value="PROTEIN SLG1"/>
    <property type="match status" value="1"/>
</dbReference>
<comment type="subcellular location">
    <subcellularLocation>
        <location evidence="1">Membrane</location>
        <topology evidence="1">Single-pass membrane protein</topology>
    </subcellularLocation>
</comment>
<dbReference type="PANTHER" id="PTHR24269">
    <property type="entry name" value="KREMEN PROTEIN"/>
    <property type="match status" value="1"/>
</dbReference>
<keyword evidence="6" id="KW-0325">Glycoprotein</keyword>
<gene>
    <name evidence="9" type="ORF">VTL71DRAFT_12130</name>
</gene>
<feature type="domain" description="WSC" evidence="8">
    <location>
        <begin position="244"/>
        <end position="340"/>
    </location>
</feature>
<feature type="signal peptide" evidence="7">
    <location>
        <begin position="1"/>
        <end position="17"/>
    </location>
</feature>
<feature type="chain" id="PRO_5046382136" description="WSC domain-containing protein" evidence="7">
    <location>
        <begin position="18"/>
        <end position="651"/>
    </location>
</feature>
<keyword evidence="3 7" id="KW-0732">Signal</keyword>
<accession>A0ABR4CSN3</accession>
<dbReference type="SMART" id="SM00321">
    <property type="entry name" value="WSC"/>
    <property type="match status" value="5"/>
</dbReference>
<evidence type="ECO:0000256" key="6">
    <source>
        <dbReference type="ARBA" id="ARBA00023180"/>
    </source>
</evidence>
<keyword evidence="10" id="KW-1185">Reference proteome</keyword>
<evidence type="ECO:0000313" key="10">
    <source>
        <dbReference type="Proteomes" id="UP001595075"/>
    </source>
</evidence>
<keyword evidence="4" id="KW-1133">Transmembrane helix</keyword>
<evidence type="ECO:0000313" key="9">
    <source>
        <dbReference type="EMBL" id="KAL2072787.1"/>
    </source>
</evidence>